<protein>
    <submittedName>
        <fullName evidence="1">Uncharacterized protein</fullName>
    </submittedName>
</protein>
<organism evidence="1 2">
    <name type="scientific">Ophiocordyceps australis</name>
    <dbReference type="NCBI Taxonomy" id="1399860"/>
    <lineage>
        <taxon>Eukaryota</taxon>
        <taxon>Fungi</taxon>
        <taxon>Dikarya</taxon>
        <taxon>Ascomycota</taxon>
        <taxon>Pezizomycotina</taxon>
        <taxon>Sordariomycetes</taxon>
        <taxon>Hypocreomycetidae</taxon>
        <taxon>Hypocreales</taxon>
        <taxon>Ophiocordycipitaceae</taxon>
        <taxon>Ophiocordyceps</taxon>
    </lineage>
</organism>
<sequence>MTRGKKRPNFLQHCFSLKAQHGSPARVSHLLVHLCIPLRRRRTAWASLHFSASQMRVARAPLEVAKVSATYSWPYHVVAHRKPTRPSRCYPRLAQGRQPPHWPTVLGVASFIHGLDAALHFIRDAHLGRPIPVALVHDESDDESDGQLPAITRCCLGSWHIYYYGFVSTNRPFIHYAIYRVHVSKFPILQTALLVHDFKELKVMD</sequence>
<reference evidence="1 2" key="1">
    <citation type="submission" date="2017-06" db="EMBL/GenBank/DDBJ databases">
        <title>Ant-infecting Ophiocordyceps genomes reveal a high diversity of potential behavioral manipulation genes and a possible major role for enterotoxins.</title>
        <authorList>
            <person name="De Bekker C."/>
            <person name="Evans H.C."/>
            <person name="Brachmann A."/>
            <person name="Hughes D.P."/>
        </authorList>
    </citation>
    <scope>NUCLEOTIDE SEQUENCE [LARGE SCALE GENOMIC DNA]</scope>
    <source>
        <strain evidence="1 2">1348a</strain>
    </source>
</reference>
<proteinExistence type="predicted"/>
<dbReference type="Proteomes" id="UP000224854">
    <property type="component" value="Unassembled WGS sequence"/>
</dbReference>
<comment type="caution">
    <text evidence="1">The sequence shown here is derived from an EMBL/GenBank/DDBJ whole genome shotgun (WGS) entry which is preliminary data.</text>
</comment>
<evidence type="ECO:0000313" key="2">
    <source>
        <dbReference type="Proteomes" id="UP000224854"/>
    </source>
</evidence>
<evidence type="ECO:0000313" key="1">
    <source>
        <dbReference type="EMBL" id="PHH73049.1"/>
    </source>
</evidence>
<name>A0A2C5XHY6_9HYPO</name>
<accession>A0A2C5XHY6</accession>
<dbReference type="EMBL" id="NJEU01000535">
    <property type="protein sequence ID" value="PHH73049.1"/>
    <property type="molecule type" value="Genomic_DNA"/>
</dbReference>
<dbReference type="AlphaFoldDB" id="A0A2C5XHY6"/>
<gene>
    <name evidence="1" type="ORF">CDD82_5675</name>
</gene>
<keyword evidence="2" id="KW-1185">Reference proteome</keyword>